<evidence type="ECO:0000256" key="3">
    <source>
        <dbReference type="ARBA" id="ARBA00022679"/>
    </source>
</evidence>
<dbReference type="SUPFAM" id="SSF55315">
    <property type="entry name" value="L30e-like"/>
    <property type="match status" value="1"/>
</dbReference>
<dbReference type="eggNOG" id="COG0566">
    <property type="taxonomic scope" value="Bacteria"/>
</dbReference>
<dbReference type="GO" id="GO:0008173">
    <property type="term" value="F:RNA methyltransferase activity"/>
    <property type="evidence" value="ECO:0007669"/>
    <property type="project" value="InterPro"/>
</dbReference>
<dbReference type="EMBL" id="LGTC01000001">
    <property type="protein sequence ID" value="KNY28222.1"/>
    <property type="molecule type" value="Genomic_DNA"/>
</dbReference>
<evidence type="ECO:0000256" key="2">
    <source>
        <dbReference type="ARBA" id="ARBA00022603"/>
    </source>
</evidence>
<keyword evidence="3 5" id="KW-0808">Transferase</keyword>
<reference evidence="6" key="1">
    <citation type="submission" date="2015-07" db="EMBL/GenBank/DDBJ databases">
        <title>Near-Complete Genome Sequence of the Cellulolytic Bacterium Bacteroides (Pseudobacteroides) cellulosolvens ATCC 35603.</title>
        <authorList>
            <person name="Dassa B."/>
            <person name="Utturkar S.M."/>
            <person name="Klingeman D.M."/>
            <person name="Hurt R.A."/>
            <person name="Keller M."/>
            <person name="Xu J."/>
            <person name="Reddy Y.H.K."/>
            <person name="Borovok I."/>
            <person name="Grinberg I.R."/>
            <person name="Lamed R."/>
            <person name="Zhivin O."/>
            <person name="Bayer E.A."/>
            <person name="Brown S.D."/>
        </authorList>
    </citation>
    <scope>NUCLEOTIDE SEQUENCE [LARGE SCALE GENOMIC DNA]</scope>
    <source>
        <strain evidence="6">DSM 2933</strain>
    </source>
</reference>
<comment type="caution">
    <text evidence="5">The sequence shown here is derived from an EMBL/GenBank/DDBJ whole genome shotgun (WGS) entry which is preliminary data.</text>
</comment>
<dbReference type="CDD" id="cd18095">
    <property type="entry name" value="SpoU-like_rRNA-MTase"/>
    <property type="match status" value="1"/>
</dbReference>
<dbReference type="GO" id="GO:0003723">
    <property type="term" value="F:RNA binding"/>
    <property type="evidence" value="ECO:0007669"/>
    <property type="project" value="InterPro"/>
</dbReference>
<dbReference type="Gene3D" id="3.30.1330.30">
    <property type="match status" value="1"/>
</dbReference>
<dbReference type="RefSeq" id="WP_036944653.1">
    <property type="nucleotide sequence ID" value="NZ_LGTC01000001.1"/>
</dbReference>
<dbReference type="InterPro" id="IPR029064">
    <property type="entry name" value="Ribosomal_eL30-like_sf"/>
</dbReference>
<evidence type="ECO:0000256" key="1">
    <source>
        <dbReference type="ARBA" id="ARBA00007228"/>
    </source>
</evidence>
<dbReference type="PANTHER" id="PTHR43191">
    <property type="entry name" value="RRNA METHYLTRANSFERASE 3"/>
    <property type="match status" value="1"/>
</dbReference>
<dbReference type="InterPro" id="IPR001537">
    <property type="entry name" value="SpoU_MeTrfase"/>
</dbReference>
<proteinExistence type="inferred from homology"/>
<dbReference type="Gene3D" id="3.40.1280.10">
    <property type="match status" value="1"/>
</dbReference>
<dbReference type="SMART" id="SM00967">
    <property type="entry name" value="SpoU_sub_bind"/>
    <property type="match status" value="1"/>
</dbReference>
<comment type="similarity">
    <text evidence="1">Belongs to the class IV-like SAM-binding methyltransferase superfamily. RNA methyltransferase TrmH family.</text>
</comment>
<name>A0A0L6JS62_9FIRM</name>
<organism evidence="5 6">
    <name type="scientific">Pseudobacteroides cellulosolvens ATCC 35603 = DSM 2933</name>
    <dbReference type="NCBI Taxonomy" id="398512"/>
    <lineage>
        <taxon>Bacteria</taxon>
        <taxon>Bacillati</taxon>
        <taxon>Bacillota</taxon>
        <taxon>Clostridia</taxon>
        <taxon>Eubacteriales</taxon>
        <taxon>Oscillospiraceae</taxon>
        <taxon>Pseudobacteroides</taxon>
    </lineage>
</organism>
<keyword evidence="2 5" id="KW-0489">Methyltransferase</keyword>
<dbReference type="GO" id="GO:0032259">
    <property type="term" value="P:methylation"/>
    <property type="evidence" value="ECO:0007669"/>
    <property type="project" value="UniProtKB-KW"/>
</dbReference>
<accession>A0A0L6JS62</accession>
<dbReference type="InterPro" id="IPR029026">
    <property type="entry name" value="tRNA_m1G_MTases_N"/>
</dbReference>
<dbReference type="Proteomes" id="UP000036923">
    <property type="component" value="Unassembled WGS sequence"/>
</dbReference>
<dbReference type="Pfam" id="PF00588">
    <property type="entry name" value="SpoU_methylase"/>
    <property type="match status" value="1"/>
</dbReference>
<keyword evidence="6" id="KW-1185">Reference proteome</keyword>
<dbReference type="InterPro" id="IPR051259">
    <property type="entry name" value="rRNA_Methyltransferase"/>
</dbReference>
<dbReference type="InterPro" id="IPR013123">
    <property type="entry name" value="SpoU_subst-bd"/>
</dbReference>
<feature type="domain" description="RNA 2-O ribose methyltransferase substrate binding" evidence="4">
    <location>
        <begin position="31"/>
        <end position="107"/>
    </location>
</feature>
<evidence type="ECO:0000313" key="5">
    <source>
        <dbReference type="EMBL" id="KNY28222.1"/>
    </source>
</evidence>
<sequence length="264" mass="29165">MDFITSNQNSLIKEIKALEIRKNREEKGLFIAEGLRFVEEAVKEKAQIDKIVVSNMFLESKTGLDIIDKIHNMGLSCYTVSDKIFKEISDTQTPQGILAVIKKKDAELCDIIKSNNKIVILESLQDPGNMGTIIRTADAAGMTGVILSKGCVDVYNRKVLRSTMGSVFHLPIHRTDDFVGVINQLKEKGIKVYASHLDGSMNYYDIDECHNAAVIIGNEANGISDEAAMAADYLIKIPMPGRAESLNASVAAGILMYEFFRKSI</sequence>
<evidence type="ECO:0000313" key="6">
    <source>
        <dbReference type="Proteomes" id="UP000036923"/>
    </source>
</evidence>
<dbReference type="GO" id="GO:0005737">
    <property type="term" value="C:cytoplasm"/>
    <property type="evidence" value="ECO:0007669"/>
    <property type="project" value="UniProtKB-ARBA"/>
</dbReference>
<dbReference type="NCBIfam" id="TIGR00186">
    <property type="entry name" value="rRNA_methyl_3"/>
    <property type="match status" value="1"/>
</dbReference>
<dbReference type="InterPro" id="IPR053888">
    <property type="entry name" value="MRM3-like_sub_bind"/>
</dbReference>
<dbReference type="STRING" id="398512.Bccel_3496"/>
<dbReference type="AlphaFoldDB" id="A0A0L6JS62"/>
<gene>
    <name evidence="5" type="ORF">Bccel_3496</name>
</gene>
<protein>
    <submittedName>
        <fullName evidence="5">RNA methyltransferase, TrmH family, group 3</fullName>
    </submittedName>
</protein>
<evidence type="ECO:0000259" key="4">
    <source>
        <dbReference type="SMART" id="SM00967"/>
    </source>
</evidence>
<dbReference type="PATRIC" id="fig|398512.5.peg.3663"/>
<dbReference type="GO" id="GO:0006396">
    <property type="term" value="P:RNA processing"/>
    <property type="evidence" value="ECO:0007669"/>
    <property type="project" value="InterPro"/>
</dbReference>
<dbReference type="SUPFAM" id="SSF75217">
    <property type="entry name" value="alpha/beta knot"/>
    <property type="match status" value="1"/>
</dbReference>
<dbReference type="PANTHER" id="PTHR43191:SF2">
    <property type="entry name" value="RRNA METHYLTRANSFERASE 3, MITOCHONDRIAL"/>
    <property type="match status" value="1"/>
</dbReference>
<dbReference type="OrthoDB" id="9785673at2"/>
<dbReference type="InterPro" id="IPR004441">
    <property type="entry name" value="rRNA_MeTrfase_TrmH"/>
</dbReference>
<dbReference type="InterPro" id="IPR029028">
    <property type="entry name" value="Alpha/beta_knot_MTases"/>
</dbReference>
<dbReference type="Pfam" id="PF22435">
    <property type="entry name" value="MRM3-like_sub_bind"/>
    <property type="match status" value="1"/>
</dbReference>